<keyword evidence="4" id="KW-1185">Reference proteome</keyword>
<evidence type="ECO:0000313" key="4">
    <source>
        <dbReference type="Proteomes" id="UP001168990"/>
    </source>
</evidence>
<reference evidence="3" key="2">
    <citation type="submission" date="2023-03" db="EMBL/GenBank/DDBJ databases">
        <authorList>
            <person name="Inwood S.N."/>
            <person name="Skelly J.G."/>
            <person name="Guhlin J."/>
            <person name="Harrop T.W.R."/>
            <person name="Goldson S.G."/>
            <person name="Dearden P.K."/>
        </authorList>
    </citation>
    <scope>NUCLEOTIDE SEQUENCE</scope>
    <source>
        <strain evidence="3">Irish</strain>
        <tissue evidence="3">Whole body</tissue>
    </source>
</reference>
<feature type="region of interest" description="Disordered" evidence="1">
    <location>
        <begin position="1"/>
        <end position="26"/>
    </location>
</feature>
<evidence type="ECO:0000259" key="2">
    <source>
        <dbReference type="Pfam" id="PF20700"/>
    </source>
</evidence>
<reference evidence="3" key="1">
    <citation type="journal article" date="2023" name="bioRxiv">
        <title>Scaffold-level genome assemblies of two parasitoid biocontrol wasps reveal the parthenogenesis mechanism and an associated novel virus.</title>
        <authorList>
            <person name="Inwood S."/>
            <person name="Skelly J."/>
            <person name="Guhlin J."/>
            <person name="Harrop T."/>
            <person name="Goldson S."/>
            <person name="Dearden P."/>
        </authorList>
    </citation>
    <scope>NUCLEOTIDE SEQUENCE</scope>
    <source>
        <strain evidence="3">Irish</strain>
        <tissue evidence="3">Whole body</tissue>
    </source>
</reference>
<accession>A0AA39F9W2</accession>
<dbReference type="AlphaFoldDB" id="A0AA39F9W2"/>
<organism evidence="3 4">
    <name type="scientific">Microctonus aethiopoides</name>
    <dbReference type="NCBI Taxonomy" id="144406"/>
    <lineage>
        <taxon>Eukaryota</taxon>
        <taxon>Metazoa</taxon>
        <taxon>Ecdysozoa</taxon>
        <taxon>Arthropoda</taxon>
        <taxon>Hexapoda</taxon>
        <taxon>Insecta</taxon>
        <taxon>Pterygota</taxon>
        <taxon>Neoptera</taxon>
        <taxon>Endopterygota</taxon>
        <taxon>Hymenoptera</taxon>
        <taxon>Apocrita</taxon>
        <taxon>Ichneumonoidea</taxon>
        <taxon>Braconidae</taxon>
        <taxon>Euphorinae</taxon>
        <taxon>Microctonus</taxon>
    </lineage>
</organism>
<protein>
    <recommendedName>
        <fullName evidence="2">Mutator-like transposase domain-containing protein</fullName>
    </recommendedName>
</protein>
<dbReference type="InterPro" id="IPR049012">
    <property type="entry name" value="Mutator_transp_dom"/>
</dbReference>
<name>A0AA39F9W2_9HYME</name>
<comment type="caution">
    <text evidence="3">The sequence shown here is derived from an EMBL/GenBank/DDBJ whole genome shotgun (WGS) entry which is preliminary data.</text>
</comment>
<dbReference type="Pfam" id="PF20700">
    <property type="entry name" value="Mutator"/>
    <property type="match status" value="1"/>
</dbReference>
<evidence type="ECO:0000256" key="1">
    <source>
        <dbReference type="SAM" id="MobiDB-lite"/>
    </source>
</evidence>
<gene>
    <name evidence="3" type="ORF">PV328_004146</name>
</gene>
<proteinExistence type="predicted"/>
<evidence type="ECO:0000313" key="3">
    <source>
        <dbReference type="EMBL" id="KAK0165644.1"/>
    </source>
</evidence>
<feature type="domain" description="Mutator-like transposase" evidence="2">
    <location>
        <begin position="29"/>
        <end position="92"/>
    </location>
</feature>
<sequence length="267" mass="29636">MLQLEGQLSAPGARKSNDTSAGVPTGGTKGLNGYKTIIGFLTGKILNYATKNGKFRECDLGHKKEDHDCQLNFHGSAKAMEAAAGVELVNYSNILKKAGFQNVSSELYKMRDEYKELTKKNAVPHIKKCFAVSQKKSNSQHLAVNLKQISADHIFSRHENCGNWCKPNKKHTLNSSDEAISVACNIRVAAAVCAKSDDEEIKLESLSKNVLKTLNNEQQSFHDAAYDVLILQNLVQTLNLKTNLFHSYKNCDLYLQELSKSDKTELK</sequence>
<dbReference type="EMBL" id="JAQQBS010001422">
    <property type="protein sequence ID" value="KAK0165644.1"/>
    <property type="molecule type" value="Genomic_DNA"/>
</dbReference>
<dbReference type="Proteomes" id="UP001168990">
    <property type="component" value="Unassembled WGS sequence"/>
</dbReference>